<dbReference type="Gene3D" id="2.40.160.60">
    <property type="entry name" value="Outer membrane protein transport protein (OMPP1/FadL/TodX)"/>
    <property type="match status" value="1"/>
</dbReference>
<dbReference type="AlphaFoldDB" id="A0A9J6ZS52"/>
<gene>
    <name evidence="2" type="ORF">M9189_03525</name>
</gene>
<dbReference type="KEGG" id="alkq:M9189_03525"/>
<sequence>MHKTLKFLIAGLVMLSSVSVTYSQKRTASPFSRYGLGELNYQGFGRNNAMGGTGIGVRSPLYLNSMNPATYSAGDSLAFLFDTGLETKIQNFKTSNGSQRFSDVNFDYFAMGFSLGKRGGMIIGLKPASNAGYLFESKQVTNGESSVMHMEGSGNISNLYGGIAYNIMPNLSVGLNANIWFGELNHTAIHEFADDDNSYLYGIRTKHHLADLILDFGAQYTKKIDEERSLVFGAVFRPETNVKGESSLFIARGFSFASDDGLFVNPDTLVFKENEWTKSAFQLPMKVGIGASYNIVDKLTLAADASFENWAESKFPDENTETANVTFVGLGAEYIPNYRSPRKYYEIVRYRAGINYRENYIKLDGQQVKGYGISFGLGLPLGRTKTTVNIGYEFTALGTGNSSQLKERVNRLSLSFTMHESWFFKRQFD</sequence>
<name>A0A9J6ZS52_9BACT</name>
<evidence type="ECO:0000256" key="1">
    <source>
        <dbReference type="SAM" id="SignalP"/>
    </source>
</evidence>
<dbReference type="EMBL" id="CP098400">
    <property type="protein sequence ID" value="URW80425.1"/>
    <property type="molecule type" value="Genomic_DNA"/>
</dbReference>
<organism evidence="2 3">
    <name type="scientific">Xiashengella succiniciproducens</name>
    <dbReference type="NCBI Taxonomy" id="2949635"/>
    <lineage>
        <taxon>Bacteria</taxon>
        <taxon>Pseudomonadati</taxon>
        <taxon>Bacteroidota</taxon>
        <taxon>Bacteroidia</taxon>
        <taxon>Marinilabiliales</taxon>
        <taxon>Marinilabiliaceae</taxon>
        <taxon>Xiashengella</taxon>
    </lineage>
</organism>
<evidence type="ECO:0000313" key="2">
    <source>
        <dbReference type="EMBL" id="URW80425.1"/>
    </source>
</evidence>
<dbReference type="SUPFAM" id="SSF56935">
    <property type="entry name" value="Porins"/>
    <property type="match status" value="1"/>
</dbReference>
<evidence type="ECO:0000313" key="3">
    <source>
        <dbReference type="Proteomes" id="UP001056426"/>
    </source>
</evidence>
<proteinExistence type="predicted"/>
<reference evidence="2" key="2">
    <citation type="submission" date="2022-06" db="EMBL/GenBank/DDBJ databases">
        <title>Xiashengella guii gen. nov. sp. nov., a bacterium isolated form anaerobic digestion tank.</title>
        <authorList>
            <person name="Huang H."/>
        </authorList>
    </citation>
    <scope>NUCLEOTIDE SEQUENCE</scope>
    <source>
        <strain evidence="2">Ai-910</strain>
    </source>
</reference>
<dbReference type="Proteomes" id="UP001056426">
    <property type="component" value="Chromosome"/>
</dbReference>
<reference evidence="2" key="1">
    <citation type="submission" date="2022-05" db="EMBL/GenBank/DDBJ databases">
        <authorList>
            <person name="Sun X."/>
        </authorList>
    </citation>
    <scope>NUCLEOTIDE SEQUENCE</scope>
    <source>
        <strain evidence="2">Ai-910</strain>
    </source>
</reference>
<dbReference type="RefSeq" id="WP_250724619.1">
    <property type="nucleotide sequence ID" value="NZ_CP098400.1"/>
</dbReference>
<keyword evidence="3" id="KW-1185">Reference proteome</keyword>
<protein>
    <submittedName>
        <fullName evidence="2">Uncharacterized protein</fullName>
    </submittedName>
</protein>
<feature type="chain" id="PRO_5039929743" evidence="1">
    <location>
        <begin position="23"/>
        <end position="429"/>
    </location>
</feature>
<feature type="signal peptide" evidence="1">
    <location>
        <begin position="1"/>
        <end position="22"/>
    </location>
</feature>
<keyword evidence="1" id="KW-0732">Signal</keyword>
<accession>A0A9J6ZS52</accession>